<dbReference type="Proteomes" id="UP000011115">
    <property type="component" value="Unassembled WGS sequence"/>
</dbReference>
<evidence type="ECO:0000313" key="1">
    <source>
        <dbReference type="EnsemblPlants" id="PGSC0003DMT400050868"/>
    </source>
</evidence>
<dbReference type="EnsemblPlants" id="PGSC0003DMT400050868">
    <property type="protein sequence ID" value="PGSC0003DMT400050868"/>
    <property type="gene ID" value="PGSC0003DMG400019761"/>
</dbReference>
<accession>M1BR06</accession>
<dbReference type="HOGENOM" id="CLU_2692575_0_0_1"/>
<sequence length="74" mass="8423">MKIEKVNCCEVISTYWMTVKVSNLTLGSIETFQIHAGMHWVTNDKIIFCCRPKEEGSVLKVITVVAKAWICLFS</sequence>
<dbReference type="AlphaFoldDB" id="M1BR06"/>
<protein>
    <submittedName>
        <fullName evidence="1">Uncharacterized protein</fullName>
    </submittedName>
</protein>
<evidence type="ECO:0000313" key="2">
    <source>
        <dbReference type="Proteomes" id="UP000011115"/>
    </source>
</evidence>
<name>M1BR06_SOLTU</name>
<keyword evidence="2" id="KW-1185">Reference proteome</keyword>
<dbReference type="InParanoid" id="M1BR06"/>
<dbReference type="Gramene" id="PGSC0003DMT400050868">
    <property type="protein sequence ID" value="PGSC0003DMT400050868"/>
    <property type="gene ID" value="PGSC0003DMG400019761"/>
</dbReference>
<reference evidence="2" key="1">
    <citation type="journal article" date="2011" name="Nature">
        <title>Genome sequence and analysis of the tuber crop potato.</title>
        <authorList>
            <consortium name="The Potato Genome Sequencing Consortium"/>
        </authorList>
    </citation>
    <scope>NUCLEOTIDE SEQUENCE [LARGE SCALE GENOMIC DNA]</scope>
    <source>
        <strain evidence="2">cv. DM1-3 516 R44</strain>
    </source>
</reference>
<organism evidence="1 2">
    <name type="scientific">Solanum tuberosum</name>
    <name type="common">Potato</name>
    <dbReference type="NCBI Taxonomy" id="4113"/>
    <lineage>
        <taxon>Eukaryota</taxon>
        <taxon>Viridiplantae</taxon>
        <taxon>Streptophyta</taxon>
        <taxon>Embryophyta</taxon>
        <taxon>Tracheophyta</taxon>
        <taxon>Spermatophyta</taxon>
        <taxon>Magnoliopsida</taxon>
        <taxon>eudicotyledons</taxon>
        <taxon>Gunneridae</taxon>
        <taxon>Pentapetalae</taxon>
        <taxon>asterids</taxon>
        <taxon>lamiids</taxon>
        <taxon>Solanales</taxon>
        <taxon>Solanaceae</taxon>
        <taxon>Solanoideae</taxon>
        <taxon>Solaneae</taxon>
        <taxon>Solanum</taxon>
    </lineage>
</organism>
<proteinExistence type="predicted"/>
<reference evidence="1" key="2">
    <citation type="submission" date="2015-06" db="UniProtKB">
        <authorList>
            <consortium name="EnsemblPlants"/>
        </authorList>
    </citation>
    <scope>IDENTIFICATION</scope>
    <source>
        <strain evidence="1">DM1-3 516 R44</strain>
    </source>
</reference>
<dbReference type="PaxDb" id="4113-PGSC0003DMT400050868"/>